<evidence type="ECO:0000313" key="2">
    <source>
        <dbReference type="Proteomes" id="UP000186666"/>
    </source>
</evidence>
<keyword evidence="2" id="KW-1185">Reference proteome</keyword>
<gene>
    <name evidence="1" type="ORF">SAMN05421578_1084</name>
</gene>
<proteinExistence type="predicted"/>
<name>A0ABY1K2I4_9BACL</name>
<accession>A0ABY1K2I4</accession>
<dbReference type="Proteomes" id="UP000186666">
    <property type="component" value="Unassembled WGS sequence"/>
</dbReference>
<dbReference type="RefSeq" id="WP_068579229.1">
    <property type="nucleotide sequence ID" value="NZ_FTNK01000008.1"/>
</dbReference>
<sequence>MTTTVTNKKHFEGIRTAGSKTVPQPMPKLVATVSLEVFHFDAFMKSILDYAHSTNSSQHFSLFRNEDDKAYGLDIYPYIDQYLMNSLKETFDIRIFHLIWEHKINMVLKLNYISSHFRPIRPDIIDQFSQIENQALLVRNLALKYIITCQHGLLDKLRGLMEKLARDEENCYHALIQSIG</sequence>
<reference evidence="1 2" key="1">
    <citation type="submission" date="2017-01" db="EMBL/GenBank/DDBJ databases">
        <authorList>
            <person name="Varghese N."/>
            <person name="Submissions S."/>
        </authorList>
    </citation>
    <scope>NUCLEOTIDE SEQUENCE [LARGE SCALE GENOMIC DNA]</scope>
    <source>
        <strain evidence="1 2">ATCC 23464</strain>
    </source>
</reference>
<evidence type="ECO:0000313" key="1">
    <source>
        <dbReference type="EMBL" id="SIR16862.1"/>
    </source>
</evidence>
<organism evidence="1 2">
    <name type="scientific">Paenibacillus macquariensis</name>
    <dbReference type="NCBI Taxonomy" id="948756"/>
    <lineage>
        <taxon>Bacteria</taxon>
        <taxon>Bacillati</taxon>
        <taxon>Bacillota</taxon>
        <taxon>Bacilli</taxon>
        <taxon>Bacillales</taxon>
        <taxon>Paenibacillaceae</taxon>
        <taxon>Paenibacillus</taxon>
    </lineage>
</organism>
<dbReference type="EMBL" id="FTNK01000008">
    <property type="protein sequence ID" value="SIR16862.1"/>
    <property type="molecule type" value="Genomic_DNA"/>
</dbReference>
<comment type="caution">
    <text evidence="1">The sequence shown here is derived from an EMBL/GenBank/DDBJ whole genome shotgun (WGS) entry which is preliminary data.</text>
</comment>
<protein>
    <submittedName>
        <fullName evidence="1">Uncharacterized protein</fullName>
    </submittedName>
</protein>